<dbReference type="InterPro" id="IPR036250">
    <property type="entry name" value="AcylCo_DH-like_C"/>
</dbReference>
<dbReference type="Proteomes" id="UP000010305">
    <property type="component" value="Unassembled WGS sequence"/>
</dbReference>
<evidence type="ECO:0000256" key="2">
    <source>
        <dbReference type="ARBA" id="ARBA00009347"/>
    </source>
</evidence>
<gene>
    <name evidence="10" type="ORF">NT01SARS_0513</name>
</gene>
<dbReference type="InterPro" id="IPR013786">
    <property type="entry name" value="AcylCoA_DH/ox_N"/>
</dbReference>
<evidence type="ECO:0000313" key="11">
    <source>
        <dbReference type="Proteomes" id="UP000010305"/>
    </source>
</evidence>
<accession>J5K8L8</accession>
<evidence type="ECO:0000256" key="3">
    <source>
        <dbReference type="ARBA" id="ARBA00022630"/>
    </source>
</evidence>
<keyword evidence="4 6" id="KW-0274">FAD</keyword>
<dbReference type="Pfam" id="PF00441">
    <property type="entry name" value="Acyl-CoA_dh_1"/>
    <property type="match status" value="1"/>
</dbReference>
<dbReference type="Gene3D" id="1.20.140.10">
    <property type="entry name" value="Butyryl-CoA Dehydrogenase, subunit A, domain 3"/>
    <property type="match status" value="1"/>
</dbReference>
<sequence>MNLNYSEEQTMLREQIQKFCESEYDFYKREDIVKSDSDFDPNVWKLFAEQGWLSMPFSEDAGGLGFGAIELSILFEEFGKSLVIEPYLATVVLSGSILDKSSYESKNQIIEQICSGEMHVSFAYAEVNKSYDYSSPNTTLDSGNCLNGTKTLVLNGANAQKLIVSCSKGDELTLVILDSNTKGVSINSFSTIDGQSCSEISFENVQLDSLNIIATADEAKRLIDESINLATLCVSAEAVGCMESCYLKTLEYTKGREQFGQPISNFQVLQHRMVDMFIESELAKSLLIKAMLEVNNNSDDMFKHVSALKSYIGKSGKLSAKEAVQLHGGMGVSEEMMIGHYLKKMISIDALFGNADYHLKKMS</sequence>
<dbReference type="STRING" id="1123866.NT01SARS_0513"/>
<evidence type="ECO:0000313" key="10">
    <source>
        <dbReference type="EMBL" id="EJP72028.1"/>
    </source>
</evidence>
<evidence type="ECO:0000256" key="6">
    <source>
        <dbReference type="RuleBase" id="RU362125"/>
    </source>
</evidence>
<feature type="domain" description="Acyl-CoA dehydrogenase/oxidase C-terminal" evidence="7">
    <location>
        <begin position="223"/>
        <end position="359"/>
    </location>
</feature>
<keyword evidence="5 6" id="KW-0560">Oxidoreductase</keyword>
<dbReference type="GO" id="GO:0050660">
    <property type="term" value="F:flavin adenine dinucleotide binding"/>
    <property type="evidence" value="ECO:0007669"/>
    <property type="project" value="InterPro"/>
</dbReference>
<dbReference type="Pfam" id="PF02771">
    <property type="entry name" value="Acyl-CoA_dh_N"/>
    <property type="match status" value="1"/>
</dbReference>
<dbReference type="InterPro" id="IPR009075">
    <property type="entry name" value="AcylCo_DH/oxidase_C"/>
</dbReference>
<dbReference type="InterPro" id="IPR009100">
    <property type="entry name" value="AcylCoA_DH/oxidase_NM_dom_sf"/>
</dbReference>
<dbReference type="CDD" id="cd00567">
    <property type="entry name" value="ACAD"/>
    <property type="match status" value="1"/>
</dbReference>
<comment type="similarity">
    <text evidence="2 6">Belongs to the acyl-CoA dehydrogenase family.</text>
</comment>
<evidence type="ECO:0000259" key="8">
    <source>
        <dbReference type="Pfam" id="PF02770"/>
    </source>
</evidence>
<evidence type="ECO:0000259" key="9">
    <source>
        <dbReference type="Pfam" id="PF02771"/>
    </source>
</evidence>
<dbReference type="InterPro" id="IPR006091">
    <property type="entry name" value="Acyl-CoA_Oxase/DH_mid-dom"/>
</dbReference>
<dbReference type="InterPro" id="IPR037069">
    <property type="entry name" value="AcylCoA_DH/ox_N_sf"/>
</dbReference>
<evidence type="ECO:0000256" key="4">
    <source>
        <dbReference type="ARBA" id="ARBA00022827"/>
    </source>
</evidence>
<dbReference type="InterPro" id="IPR046373">
    <property type="entry name" value="Acyl-CoA_Oxase/DH_mid-dom_sf"/>
</dbReference>
<dbReference type="SUPFAM" id="SSF56645">
    <property type="entry name" value="Acyl-CoA dehydrogenase NM domain-like"/>
    <property type="match status" value="1"/>
</dbReference>
<dbReference type="AlphaFoldDB" id="J5K8L8"/>
<dbReference type="PANTHER" id="PTHR43884:SF20">
    <property type="entry name" value="ACYL-COA DEHYDROGENASE FADE28"/>
    <property type="match status" value="1"/>
</dbReference>
<keyword evidence="3 6" id="KW-0285">Flavoprotein</keyword>
<dbReference type="Gene3D" id="2.40.110.10">
    <property type="entry name" value="Butyryl-CoA Dehydrogenase, subunit A, domain 2"/>
    <property type="match status" value="1"/>
</dbReference>
<dbReference type="HOGENOM" id="CLU_018204_5_2_6"/>
<dbReference type="Pfam" id="PF02770">
    <property type="entry name" value="Acyl-CoA_dh_M"/>
    <property type="match status" value="1"/>
</dbReference>
<name>J5K8L8_9GAMM</name>
<evidence type="ECO:0000256" key="1">
    <source>
        <dbReference type="ARBA" id="ARBA00001974"/>
    </source>
</evidence>
<dbReference type="GO" id="GO:0003995">
    <property type="term" value="F:acyl-CoA dehydrogenase activity"/>
    <property type="evidence" value="ECO:0007669"/>
    <property type="project" value="TreeGrafter"/>
</dbReference>
<evidence type="ECO:0000256" key="5">
    <source>
        <dbReference type="ARBA" id="ARBA00023002"/>
    </source>
</evidence>
<reference evidence="10 11" key="1">
    <citation type="journal article" date="2012" name="ISME J.">
        <title>Genomic insights to SAR86, an abundant and uncultivated marine bacterial lineage.</title>
        <authorList>
            <person name="Dupont C.L."/>
            <person name="Rusch D.B."/>
            <person name="Yooseph S."/>
            <person name="Lombardo M.J."/>
            <person name="Richter R.A."/>
            <person name="Valas R."/>
            <person name="Novotny M."/>
            <person name="Yee-Greenbaum J."/>
            <person name="Selengut J.D."/>
            <person name="Haft D.H."/>
            <person name="Halpern A.L."/>
            <person name="Lasken R.S."/>
            <person name="Nealson K."/>
            <person name="Friedman R."/>
            <person name="Venter J.C."/>
        </authorList>
    </citation>
    <scope>NUCLEOTIDE SEQUENCE [LARGE SCALE GENOMIC DNA]</scope>
</reference>
<dbReference type="SUPFAM" id="SSF47203">
    <property type="entry name" value="Acyl-CoA dehydrogenase C-terminal domain-like"/>
    <property type="match status" value="1"/>
</dbReference>
<comment type="cofactor">
    <cofactor evidence="1 6">
        <name>FAD</name>
        <dbReference type="ChEBI" id="CHEBI:57692"/>
    </cofactor>
</comment>
<feature type="domain" description="Acyl-CoA oxidase/dehydrogenase middle" evidence="8">
    <location>
        <begin position="121"/>
        <end position="205"/>
    </location>
</feature>
<evidence type="ECO:0000259" key="7">
    <source>
        <dbReference type="Pfam" id="PF00441"/>
    </source>
</evidence>
<dbReference type="PANTHER" id="PTHR43884">
    <property type="entry name" value="ACYL-COA DEHYDROGENASE"/>
    <property type="match status" value="1"/>
</dbReference>
<dbReference type="Gene3D" id="1.10.540.10">
    <property type="entry name" value="Acyl-CoA dehydrogenase/oxidase, N-terminal domain"/>
    <property type="match status" value="1"/>
</dbReference>
<dbReference type="EMBL" id="JH611156">
    <property type="protein sequence ID" value="EJP72028.1"/>
    <property type="molecule type" value="Genomic_DNA"/>
</dbReference>
<organism evidence="10 11">
    <name type="scientific">SAR86 cluster bacterium SAR86A</name>
    <dbReference type="NCBI Taxonomy" id="1123866"/>
    <lineage>
        <taxon>Bacteria</taxon>
        <taxon>Pseudomonadati</taxon>
        <taxon>Pseudomonadota</taxon>
        <taxon>Gammaproteobacteria</taxon>
        <taxon>SAR86 cluster</taxon>
    </lineage>
</organism>
<feature type="domain" description="Acyl-CoA dehydrogenase/oxidase N-terminal" evidence="9">
    <location>
        <begin position="6"/>
        <end position="117"/>
    </location>
</feature>
<proteinExistence type="inferred from homology"/>
<protein>
    <submittedName>
        <fullName evidence="10">Acyl-CoA dehydrogenase domain protein</fullName>
    </submittedName>
</protein>